<dbReference type="EMBL" id="SODV01000001">
    <property type="protein sequence ID" value="TDX01894.1"/>
    <property type="molecule type" value="Genomic_DNA"/>
</dbReference>
<feature type="chain" id="PRO_5020820544" description="Lipoprotein" evidence="1">
    <location>
        <begin position="27"/>
        <end position="256"/>
    </location>
</feature>
<feature type="signal peptide" evidence="1">
    <location>
        <begin position="1"/>
        <end position="26"/>
    </location>
</feature>
<comment type="caution">
    <text evidence="2">The sequence shown here is derived from an EMBL/GenBank/DDBJ whole genome shotgun (WGS) entry which is preliminary data.</text>
</comment>
<dbReference type="Pfam" id="PF19777">
    <property type="entry name" value="DUF6263"/>
    <property type="match status" value="1"/>
</dbReference>
<keyword evidence="3" id="KW-1185">Reference proteome</keyword>
<dbReference type="AlphaFoldDB" id="A0A4R8DU64"/>
<proteinExistence type="predicted"/>
<organism evidence="2 3">
    <name type="scientific">Dinghuibacter silviterrae</name>
    <dbReference type="NCBI Taxonomy" id="1539049"/>
    <lineage>
        <taxon>Bacteria</taxon>
        <taxon>Pseudomonadati</taxon>
        <taxon>Bacteroidota</taxon>
        <taxon>Chitinophagia</taxon>
        <taxon>Chitinophagales</taxon>
        <taxon>Chitinophagaceae</taxon>
        <taxon>Dinghuibacter</taxon>
    </lineage>
</organism>
<name>A0A4R8DU64_9BACT</name>
<evidence type="ECO:0000256" key="1">
    <source>
        <dbReference type="SAM" id="SignalP"/>
    </source>
</evidence>
<dbReference type="InterPro" id="IPR046230">
    <property type="entry name" value="DUF6263"/>
</dbReference>
<sequence>MDFGRLFPAFCLALVCWSCTPSSWFAPAFRPQPGAVYHYTVSELTHALTTERGQRVNRDEHVRLAFHYRLASPGTLTVGFDAFSFHEKGEKREKNVELTPDFPDARCVLGSDGRVNALTGLGVAQDQGYVAGLLEKGWGHFPTNHIKVGDSWTALDSLNADPHISVPTTYTLIKVRDGVLYIKAEADVHLAGEGLKGASHPGLLTLVGRQHGMLHVDAATGLLLDGQTVLQAQGALKTGGGNIPLHIESTCSVSAA</sequence>
<evidence type="ECO:0000313" key="3">
    <source>
        <dbReference type="Proteomes" id="UP000294498"/>
    </source>
</evidence>
<gene>
    <name evidence="2" type="ORF">EDB95_2938</name>
</gene>
<protein>
    <recommendedName>
        <fullName evidence="4">Lipoprotein</fullName>
    </recommendedName>
</protein>
<dbReference type="OrthoDB" id="677896at2"/>
<evidence type="ECO:0000313" key="2">
    <source>
        <dbReference type="EMBL" id="TDX01894.1"/>
    </source>
</evidence>
<reference evidence="2 3" key="1">
    <citation type="submission" date="2019-03" db="EMBL/GenBank/DDBJ databases">
        <title>Genomic Encyclopedia of Type Strains, Phase IV (KMG-IV): sequencing the most valuable type-strain genomes for metagenomic binning, comparative biology and taxonomic classification.</title>
        <authorList>
            <person name="Goeker M."/>
        </authorList>
    </citation>
    <scope>NUCLEOTIDE SEQUENCE [LARGE SCALE GENOMIC DNA]</scope>
    <source>
        <strain evidence="2 3">DSM 100059</strain>
    </source>
</reference>
<dbReference type="RefSeq" id="WP_133994530.1">
    <property type="nucleotide sequence ID" value="NZ_SODV01000001.1"/>
</dbReference>
<accession>A0A4R8DU64</accession>
<keyword evidence="1" id="KW-0732">Signal</keyword>
<dbReference type="Proteomes" id="UP000294498">
    <property type="component" value="Unassembled WGS sequence"/>
</dbReference>
<evidence type="ECO:0008006" key="4">
    <source>
        <dbReference type="Google" id="ProtNLM"/>
    </source>
</evidence>